<proteinExistence type="inferred from homology"/>
<keyword evidence="5" id="KW-1133">Transmembrane helix</keyword>
<feature type="compositionally biased region" description="Basic and acidic residues" evidence="4">
    <location>
        <begin position="1137"/>
        <end position="1146"/>
    </location>
</feature>
<evidence type="ECO:0000313" key="7">
    <source>
        <dbReference type="Proteomes" id="UP001159363"/>
    </source>
</evidence>
<name>A0ABQ9IDP6_9NEOP</name>
<feature type="region of interest" description="Disordered" evidence="4">
    <location>
        <begin position="464"/>
        <end position="483"/>
    </location>
</feature>
<dbReference type="Gene3D" id="3.40.50.2000">
    <property type="entry name" value="Glycogen Phosphorylase B"/>
    <property type="match status" value="1"/>
</dbReference>
<evidence type="ECO:0000256" key="3">
    <source>
        <dbReference type="ARBA" id="ARBA00022679"/>
    </source>
</evidence>
<dbReference type="InterPro" id="IPR050271">
    <property type="entry name" value="UDP-glycosyltransferase"/>
</dbReference>
<evidence type="ECO:0000256" key="5">
    <source>
        <dbReference type="SAM" id="Phobius"/>
    </source>
</evidence>
<dbReference type="Proteomes" id="UP001159363">
    <property type="component" value="Chromosome 1"/>
</dbReference>
<keyword evidence="7" id="KW-1185">Reference proteome</keyword>
<feature type="transmembrane region" description="Helical" evidence="5">
    <location>
        <begin position="841"/>
        <end position="864"/>
    </location>
</feature>
<reference evidence="6 7" key="1">
    <citation type="submission" date="2023-02" db="EMBL/GenBank/DDBJ databases">
        <title>LHISI_Scaffold_Assembly.</title>
        <authorList>
            <person name="Stuart O.P."/>
            <person name="Cleave R."/>
            <person name="Magrath M.J.L."/>
            <person name="Mikheyev A.S."/>
        </authorList>
    </citation>
    <scope>NUCLEOTIDE SEQUENCE [LARGE SCALE GENOMIC DNA]</scope>
    <source>
        <strain evidence="6">Daus_M_001</strain>
        <tissue evidence="6">Leg muscle</tissue>
    </source>
</reference>
<sequence length="1189" mass="132335">MKGRGNRRSPRRPADQQHRPARFPHAKDPELTTMELQILSVCILAVVSAGIHQVSGAKILALLTLTTRSHHVWNRELMMVLVSRGHEVIVVSPDVLKEPVTNLTYIHIEGSHEYMRVVNDWVLKLCDYQLSTDGAKQLFSYPDGKIFDLIIVESEYTDCFRPFITKFGNPPVIALNGAGIPRRVNYMAGSPKNPAYTPDYILPYSDKMDFLQRLESFITEIFGIFPVPSIEEYERNISIILANTVFGFDPPRPITPNVIPVGGMHLKPSGKLEKVRLAARDIVSGSILQPELNISLPLVISDTGPGLRHLVIRQYLGSPRSVALKLLVATSGVDVPSKWYQQSGSKTRGVVMYQRPYVQCDWPTYRGINYSVNFWGNNPSTGKDVIMSIYGKQRSHIAALPASRGEQPAVTGVALALILHDIRVRATHSSVSQAVDADHLGHRISASKGSIGLASASQLGGSLSPPLPLEEIGPKAGRSSGVDEGLQTFLDGAKDGAILFSLGSNLKSSLLPTHAVQSFLEAFAELPQRIVLTTLPDAVGNSEYVKSLTHRGPAQDGGGRQPVERIDGSCARRRGIPFGAGQSNANSADWLCVWCLVISAISLWGLMIIRTRKWRTAGECYNPNLAIEWCFSSKARIMVWGAMTYDSRSDLVTLRHKNIKLFITNNGLMSSQEAAYFGVPTLGIPFYFDQHKNSEQAYRLNIGVSLPFETLNKETLLASIKQILTNTSSELHKYSGVILGKHKGVWIVPGQTECLVLSMRVPVLGEGGALQMYHSGWDFGSGQYSYAENARRMSTVFRDQIDHPLDRAVFWIEYVLRHNGAPHLRSAAVGMPLYRYLLLDVLAVLLVMLVAVLLVLRAVARWMWRRLGVLRPSSTKTKTHVGSLLYSDELEFQMTCWCQTGILQVTCDDSRAGETQCLKSSGGRPEPAASMKLALICLQLVHGLEVYGDISGVEVYFDVYICSGRHEKERDTTLNKVLQKARRQYNIKSNGANIQYIQKKGLKCVGQVFFSKEGFKVDDAHVKAIRESEKPIDKKKPLRIMGLARFVDKFVPDVSTVTSPLRTFQKQNSEWEWNPEHENELPLTEAVLIKLKLQKYTQMFPKMVLEHFLLQEISSHCRVHGLNTHRNKAPGYSRKQISPDRIKESDTVSADLPQRGVVRNSGEGMLVLRCLKPEVKCLVVIKYKAGAVE</sequence>
<dbReference type="InterPro" id="IPR043502">
    <property type="entry name" value="DNA/RNA_pol_sf"/>
</dbReference>
<comment type="similarity">
    <text evidence="1">Belongs to the UDP-glycosyltransferase family.</text>
</comment>
<feature type="compositionally biased region" description="Basic residues" evidence="4">
    <location>
        <begin position="1"/>
        <end position="11"/>
    </location>
</feature>
<dbReference type="InterPro" id="IPR002213">
    <property type="entry name" value="UDP_glucos_trans"/>
</dbReference>
<evidence type="ECO:0000256" key="2">
    <source>
        <dbReference type="ARBA" id="ARBA00022676"/>
    </source>
</evidence>
<dbReference type="Gene3D" id="3.30.70.270">
    <property type="match status" value="1"/>
</dbReference>
<feature type="region of interest" description="Disordered" evidence="4">
    <location>
        <begin position="1124"/>
        <end position="1148"/>
    </location>
</feature>
<evidence type="ECO:0000256" key="4">
    <source>
        <dbReference type="SAM" id="MobiDB-lite"/>
    </source>
</evidence>
<dbReference type="EMBL" id="JARBHB010000001">
    <property type="protein sequence ID" value="KAJ8894793.1"/>
    <property type="molecule type" value="Genomic_DNA"/>
</dbReference>
<organism evidence="6 7">
    <name type="scientific">Dryococelus australis</name>
    <dbReference type="NCBI Taxonomy" id="614101"/>
    <lineage>
        <taxon>Eukaryota</taxon>
        <taxon>Metazoa</taxon>
        <taxon>Ecdysozoa</taxon>
        <taxon>Arthropoda</taxon>
        <taxon>Hexapoda</taxon>
        <taxon>Insecta</taxon>
        <taxon>Pterygota</taxon>
        <taxon>Neoptera</taxon>
        <taxon>Polyneoptera</taxon>
        <taxon>Phasmatodea</taxon>
        <taxon>Verophasmatodea</taxon>
        <taxon>Anareolatae</taxon>
        <taxon>Phasmatidae</taxon>
        <taxon>Eurycanthinae</taxon>
        <taxon>Dryococelus</taxon>
    </lineage>
</organism>
<keyword evidence="3" id="KW-0808">Transferase</keyword>
<keyword evidence="2" id="KW-0328">Glycosyltransferase</keyword>
<dbReference type="InterPro" id="IPR043128">
    <property type="entry name" value="Rev_trsase/Diguanyl_cyclase"/>
</dbReference>
<evidence type="ECO:0000313" key="6">
    <source>
        <dbReference type="EMBL" id="KAJ8894793.1"/>
    </source>
</evidence>
<keyword evidence="5" id="KW-0812">Transmembrane</keyword>
<gene>
    <name evidence="6" type="ORF">PR048_000100</name>
</gene>
<evidence type="ECO:0000256" key="1">
    <source>
        <dbReference type="ARBA" id="ARBA00009995"/>
    </source>
</evidence>
<dbReference type="Pfam" id="PF00201">
    <property type="entry name" value="UDPGT"/>
    <property type="match status" value="2"/>
</dbReference>
<dbReference type="SUPFAM" id="SSF56672">
    <property type="entry name" value="DNA/RNA polymerases"/>
    <property type="match status" value="1"/>
</dbReference>
<protein>
    <submittedName>
        <fullName evidence="6">Uncharacterized protein</fullName>
    </submittedName>
</protein>
<feature type="transmembrane region" description="Helical" evidence="5">
    <location>
        <begin position="588"/>
        <end position="609"/>
    </location>
</feature>
<keyword evidence="5" id="KW-0472">Membrane</keyword>
<dbReference type="SUPFAM" id="SSF53756">
    <property type="entry name" value="UDP-Glycosyltransferase/glycogen phosphorylase"/>
    <property type="match status" value="4"/>
</dbReference>
<accession>A0ABQ9IDP6</accession>
<dbReference type="PANTHER" id="PTHR48043:SF159">
    <property type="entry name" value="EG:EG0003.4 PROTEIN-RELATED"/>
    <property type="match status" value="1"/>
</dbReference>
<dbReference type="PANTHER" id="PTHR48043">
    <property type="entry name" value="EG:EG0003.4 PROTEIN-RELATED"/>
    <property type="match status" value="1"/>
</dbReference>
<comment type="caution">
    <text evidence="6">The sequence shown here is derived from an EMBL/GenBank/DDBJ whole genome shotgun (WGS) entry which is preliminary data.</text>
</comment>
<feature type="region of interest" description="Disordered" evidence="4">
    <location>
        <begin position="1"/>
        <end position="27"/>
    </location>
</feature>